<evidence type="ECO:0000259" key="2">
    <source>
        <dbReference type="Pfam" id="PF21180"/>
    </source>
</evidence>
<dbReference type="GO" id="GO:0042138">
    <property type="term" value="P:meiotic DNA double-strand break formation"/>
    <property type="evidence" value="ECO:0007669"/>
    <property type="project" value="TreeGrafter"/>
</dbReference>
<dbReference type="GO" id="GO:0000706">
    <property type="term" value="P:meiotic DNA double-strand break processing"/>
    <property type="evidence" value="ECO:0007669"/>
    <property type="project" value="TreeGrafter"/>
</dbReference>
<evidence type="ECO:0000313" key="4">
    <source>
        <dbReference type="Proteomes" id="UP000245207"/>
    </source>
</evidence>
<feature type="domain" description="Topoisomerase 6 subunit A/Spo11 TOPRIM" evidence="2">
    <location>
        <begin position="336"/>
        <end position="406"/>
    </location>
</feature>
<dbReference type="GO" id="GO:0003677">
    <property type="term" value="F:DNA binding"/>
    <property type="evidence" value="ECO:0007669"/>
    <property type="project" value="InterPro"/>
</dbReference>
<dbReference type="InterPro" id="IPR036078">
    <property type="entry name" value="Spo11/TopoVI_A_sf"/>
</dbReference>
<accession>A0A2U1PZ13</accession>
<dbReference type="STRING" id="35608.A0A2U1PZ13"/>
<proteinExistence type="predicted"/>
<dbReference type="InterPro" id="IPR034136">
    <property type="entry name" value="TOPRIM_Topo6A/Spo11"/>
</dbReference>
<evidence type="ECO:0000313" key="3">
    <source>
        <dbReference type="EMBL" id="PWA91010.1"/>
    </source>
</evidence>
<dbReference type="AlphaFoldDB" id="A0A2U1PZ13"/>
<dbReference type="PANTHER" id="PTHR10848">
    <property type="entry name" value="MEIOTIC RECOMBINATION PROTEIN SPO11"/>
    <property type="match status" value="1"/>
</dbReference>
<reference evidence="3 4" key="1">
    <citation type="journal article" date="2018" name="Mol. Plant">
        <title>The genome of Artemisia annua provides insight into the evolution of Asteraceae family and artemisinin biosynthesis.</title>
        <authorList>
            <person name="Shen Q."/>
            <person name="Zhang L."/>
            <person name="Liao Z."/>
            <person name="Wang S."/>
            <person name="Yan T."/>
            <person name="Shi P."/>
            <person name="Liu M."/>
            <person name="Fu X."/>
            <person name="Pan Q."/>
            <person name="Wang Y."/>
            <person name="Lv Z."/>
            <person name="Lu X."/>
            <person name="Zhang F."/>
            <person name="Jiang W."/>
            <person name="Ma Y."/>
            <person name="Chen M."/>
            <person name="Hao X."/>
            <person name="Li L."/>
            <person name="Tang Y."/>
            <person name="Lv G."/>
            <person name="Zhou Y."/>
            <person name="Sun X."/>
            <person name="Brodelius P.E."/>
            <person name="Rose J.K.C."/>
            <person name="Tang K."/>
        </authorList>
    </citation>
    <scope>NUCLEOTIDE SEQUENCE [LARGE SCALE GENOMIC DNA]</scope>
    <source>
        <strain evidence="4">cv. Huhao1</strain>
        <tissue evidence="3">Leaf</tissue>
    </source>
</reference>
<dbReference type="Pfam" id="PF13966">
    <property type="entry name" value="zf-RVT"/>
    <property type="match status" value="1"/>
</dbReference>
<dbReference type="GO" id="GO:0007131">
    <property type="term" value="P:reciprocal meiotic recombination"/>
    <property type="evidence" value="ECO:0007669"/>
    <property type="project" value="TreeGrafter"/>
</dbReference>
<dbReference type="InterPro" id="IPR002815">
    <property type="entry name" value="Spo11/TopoVI_A"/>
</dbReference>
<dbReference type="GO" id="GO:0003918">
    <property type="term" value="F:DNA topoisomerase type II (double strand cut, ATP-hydrolyzing) activity"/>
    <property type="evidence" value="ECO:0007669"/>
    <property type="project" value="InterPro"/>
</dbReference>
<name>A0A2U1PZ13_ARTAN</name>
<evidence type="ECO:0000259" key="1">
    <source>
        <dbReference type="Pfam" id="PF13966"/>
    </source>
</evidence>
<dbReference type="EMBL" id="PKPP01000581">
    <property type="protein sequence ID" value="PWA91010.1"/>
    <property type="molecule type" value="Genomic_DNA"/>
</dbReference>
<dbReference type="Pfam" id="PF21180">
    <property type="entry name" value="TOP6A-Spo11_Toprim"/>
    <property type="match status" value="1"/>
</dbReference>
<organism evidence="3 4">
    <name type="scientific">Artemisia annua</name>
    <name type="common">Sweet wormwood</name>
    <dbReference type="NCBI Taxonomy" id="35608"/>
    <lineage>
        <taxon>Eukaryota</taxon>
        <taxon>Viridiplantae</taxon>
        <taxon>Streptophyta</taxon>
        <taxon>Embryophyta</taxon>
        <taxon>Tracheophyta</taxon>
        <taxon>Spermatophyta</taxon>
        <taxon>Magnoliopsida</taxon>
        <taxon>eudicotyledons</taxon>
        <taxon>Gunneridae</taxon>
        <taxon>Pentapetalae</taxon>
        <taxon>asterids</taxon>
        <taxon>campanulids</taxon>
        <taxon>Asterales</taxon>
        <taxon>Asteraceae</taxon>
        <taxon>Asteroideae</taxon>
        <taxon>Anthemideae</taxon>
        <taxon>Artemisiinae</taxon>
        <taxon>Artemisia</taxon>
    </lineage>
</organism>
<dbReference type="Proteomes" id="UP000245207">
    <property type="component" value="Unassembled WGS sequence"/>
</dbReference>
<dbReference type="SUPFAM" id="SSF56726">
    <property type="entry name" value="DNA topoisomerase IV, alpha subunit"/>
    <property type="match status" value="1"/>
</dbReference>
<dbReference type="InterPro" id="IPR026960">
    <property type="entry name" value="RVT-Znf"/>
</dbReference>
<comment type="caution">
    <text evidence="3">The sequence shown here is derived from an EMBL/GenBank/DDBJ whole genome shotgun (WGS) entry which is preliminary data.</text>
</comment>
<feature type="domain" description="Reverse transcriptase zinc-binding" evidence="1">
    <location>
        <begin position="33"/>
        <end position="102"/>
    </location>
</feature>
<dbReference type="GO" id="GO:0000228">
    <property type="term" value="C:nuclear chromosome"/>
    <property type="evidence" value="ECO:0007669"/>
    <property type="project" value="TreeGrafter"/>
</dbReference>
<dbReference type="PANTHER" id="PTHR10848:SF0">
    <property type="entry name" value="MEIOTIC RECOMBINATION PROTEIN SPO11"/>
    <property type="match status" value="1"/>
</dbReference>
<sequence>MSQNFKPKFKVKKNRLERNSILSMLRKESTLGSTIVKTKWNSTLPIEVNIFAWRLALDRLPTRFNLDTRGIDLDSVRCAICDDAIETTQHFFVDCTISKSLWSMVTRWWGFDDHPMDVGNLIKWADMVCVLPLILMGDDGEKPAKERGDLSISYVPDDADEHELDMGFPIGSYVGSYVPDDADLHYKDMGFEVGSYVPDDADILVTDMGFEVGSYVPDDADLHFKDMGFEVGSYVPDDADSHFTDMGFEVGSYIPDDADSHFKDMGFTVGSHDADLHLDDLGFPIGSYTHEDMGFVLGGIKFVDRHLNVTDCTQFRVVNIPLDVDGITITNISAKFILLVEKIDLAKRLRASRFYSQFPCVIVATMGRAPDYCTRKFLYMLNNGEDLKLQLFALLDCIPHSIKTMHV</sequence>
<dbReference type="Gene3D" id="3.40.1360.10">
    <property type="match status" value="1"/>
</dbReference>
<protein>
    <submittedName>
        <fullName evidence="3">Uncharacterized protein</fullName>
    </submittedName>
</protein>
<keyword evidence="4" id="KW-1185">Reference proteome</keyword>
<gene>
    <name evidence="3" type="ORF">CTI12_AA095230</name>
</gene>